<proteinExistence type="predicted"/>
<protein>
    <submittedName>
        <fullName evidence="2">Uncharacterized protein</fullName>
    </submittedName>
</protein>
<feature type="region of interest" description="Disordered" evidence="1">
    <location>
        <begin position="1"/>
        <end position="34"/>
    </location>
</feature>
<comment type="caution">
    <text evidence="2">The sequence shown here is derived from an EMBL/GenBank/DDBJ whole genome shotgun (WGS) entry which is preliminary data.</text>
</comment>
<dbReference type="EMBL" id="MU253744">
    <property type="protein sequence ID" value="KAG9248691.1"/>
    <property type="molecule type" value="Genomic_DNA"/>
</dbReference>
<evidence type="ECO:0000313" key="3">
    <source>
        <dbReference type="Proteomes" id="UP000887226"/>
    </source>
</evidence>
<reference evidence="2" key="1">
    <citation type="journal article" date="2021" name="IMA Fungus">
        <title>Genomic characterization of three marine fungi, including Emericellopsis atlantica sp. nov. with signatures of a generalist lifestyle and marine biomass degradation.</title>
        <authorList>
            <person name="Hagestad O.C."/>
            <person name="Hou L."/>
            <person name="Andersen J.H."/>
            <person name="Hansen E.H."/>
            <person name="Altermark B."/>
            <person name="Li C."/>
            <person name="Kuhnert E."/>
            <person name="Cox R.J."/>
            <person name="Crous P.W."/>
            <person name="Spatafora J.W."/>
            <person name="Lail K."/>
            <person name="Amirebrahimi M."/>
            <person name="Lipzen A."/>
            <person name="Pangilinan J."/>
            <person name="Andreopoulos W."/>
            <person name="Hayes R.D."/>
            <person name="Ng V."/>
            <person name="Grigoriev I.V."/>
            <person name="Jackson S.A."/>
            <person name="Sutton T.D.S."/>
            <person name="Dobson A.D.W."/>
            <person name="Rama T."/>
        </authorList>
    </citation>
    <scope>NUCLEOTIDE SEQUENCE</scope>
    <source>
        <strain evidence="2">TRa3180A</strain>
    </source>
</reference>
<name>A0A9P7ZBF3_9HELO</name>
<dbReference type="AlphaFoldDB" id="A0A9P7ZBF3"/>
<feature type="compositionally biased region" description="Basic and acidic residues" evidence="1">
    <location>
        <begin position="23"/>
        <end position="34"/>
    </location>
</feature>
<evidence type="ECO:0000256" key="1">
    <source>
        <dbReference type="SAM" id="MobiDB-lite"/>
    </source>
</evidence>
<evidence type="ECO:0000313" key="2">
    <source>
        <dbReference type="EMBL" id="KAG9248691.1"/>
    </source>
</evidence>
<dbReference type="Proteomes" id="UP000887226">
    <property type="component" value="Unassembled WGS sequence"/>
</dbReference>
<feature type="compositionally biased region" description="Polar residues" evidence="1">
    <location>
        <begin position="73"/>
        <end position="83"/>
    </location>
</feature>
<feature type="region of interest" description="Disordered" evidence="1">
    <location>
        <begin position="47"/>
        <end position="116"/>
    </location>
</feature>
<gene>
    <name evidence="2" type="ORF">BJ878DRAFT_538028</name>
</gene>
<accession>A0A9P7ZBF3</accession>
<sequence length="116" mass="13011">MTEQPRVGATGMKLLKIPGMKEGSPRDDHSGKKAQWEDFFTNDTSIRQAAKYSDPHDSSAFDKIPPKKRQKYNQRQNGTSGRSVISVLFPPPARIEDEGPRPQRTAVSMPPLTMEE</sequence>
<organism evidence="2 3">
    <name type="scientific">Calycina marina</name>
    <dbReference type="NCBI Taxonomy" id="1763456"/>
    <lineage>
        <taxon>Eukaryota</taxon>
        <taxon>Fungi</taxon>
        <taxon>Dikarya</taxon>
        <taxon>Ascomycota</taxon>
        <taxon>Pezizomycotina</taxon>
        <taxon>Leotiomycetes</taxon>
        <taxon>Helotiales</taxon>
        <taxon>Pezizellaceae</taxon>
        <taxon>Calycina</taxon>
    </lineage>
</organism>
<dbReference type="OrthoDB" id="5244787at2759"/>
<keyword evidence="3" id="KW-1185">Reference proteome</keyword>